<sequence length="158" mass="17657">MNKPKNTSKSTSGLLIGLMFGFLVGLAMFKQTPKSERSAAFPYLIGIGIILCSIVGYKIGALNDDETYRDEWLGIKDIKTIQFNDANDWVIQSIWMQYNGLENKLITTNKDGEMISVFNEIIVRNHGNATNIRSGAKAHQETKNDLIDGLKANFKKLV</sequence>
<dbReference type="OrthoDB" id="796823at2"/>
<feature type="transmembrane region" description="Helical" evidence="1">
    <location>
        <begin position="41"/>
        <end position="59"/>
    </location>
</feature>
<keyword evidence="1" id="KW-0812">Transmembrane</keyword>
<keyword evidence="1" id="KW-0472">Membrane</keyword>
<reference evidence="2 3" key="2">
    <citation type="submission" date="2016-06" db="EMBL/GenBank/DDBJ databases">
        <title>Pedobacter psychrophilus sp. nov., isolated from Antarctic fragmentary rock.</title>
        <authorList>
            <person name="Svec P."/>
        </authorList>
    </citation>
    <scope>NUCLEOTIDE SEQUENCE [LARGE SCALE GENOMIC DNA]</scope>
    <source>
        <strain evidence="2 3">CCM 8644</strain>
    </source>
</reference>
<name>A0A179DFH9_9SPHI</name>
<reference evidence="2 3" key="1">
    <citation type="submission" date="2016-04" db="EMBL/GenBank/DDBJ databases">
        <authorList>
            <person name="Evans L.H."/>
            <person name="Alamgir A."/>
            <person name="Owens N."/>
            <person name="Weber N.D."/>
            <person name="Virtaneva K."/>
            <person name="Barbian K."/>
            <person name="Babar A."/>
            <person name="Rosenke K."/>
        </authorList>
    </citation>
    <scope>NUCLEOTIDE SEQUENCE [LARGE SCALE GENOMIC DNA]</scope>
    <source>
        <strain evidence="2 3">CCM 8644</strain>
    </source>
</reference>
<evidence type="ECO:0000313" key="3">
    <source>
        <dbReference type="Proteomes" id="UP000078459"/>
    </source>
</evidence>
<keyword evidence="3" id="KW-1185">Reference proteome</keyword>
<accession>A0A179DFH9</accession>
<organism evidence="2 3">
    <name type="scientific">Pedobacter psychrophilus</name>
    <dbReference type="NCBI Taxonomy" id="1826909"/>
    <lineage>
        <taxon>Bacteria</taxon>
        <taxon>Pseudomonadati</taxon>
        <taxon>Bacteroidota</taxon>
        <taxon>Sphingobacteriia</taxon>
        <taxon>Sphingobacteriales</taxon>
        <taxon>Sphingobacteriaceae</taxon>
        <taxon>Pedobacter</taxon>
    </lineage>
</organism>
<evidence type="ECO:0000313" key="2">
    <source>
        <dbReference type="EMBL" id="OAQ39269.1"/>
    </source>
</evidence>
<dbReference type="STRING" id="1826909.A5893_11425"/>
<protein>
    <submittedName>
        <fullName evidence="2">Uncharacterized protein</fullName>
    </submittedName>
</protein>
<dbReference type="RefSeq" id="WP_068822793.1">
    <property type="nucleotide sequence ID" value="NZ_LWHJ01000028.1"/>
</dbReference>
<dbReference type="Proteomes" id="UP000078459">
    <property type="component" value="Unassembled WGS sequence"/>
</dbReference>
<feature type="transmembrane region" description="Helical" evidence="1">
    <location>
        <begin position="12"/>
        <end position="29"/>
    </location>
</feature>
<evidence type="ECO:0000256" key="1">
    <source>
        <dbReference type="SAM" id="Phobius"/>
    </source>
</evidence>
<proteinExistence type="predicted"/>
<dbReference type="AlphaFoldDB" id="A0A179DFH9"/>
<dbReference type="EMBL" id="LWHJ01000028">
    <property type="protein sequence ID" value="OAQ39269.1"/>
    <property type="molecule type" value="Genomic_DNA"/>
</dbReference>
<keyword evidence="1" id="KW-1133">Transmembrane helix</keyword>
<gene>
    <name evidence="2" type="ORF">A5893_11425</name>
</gene>
<comment type="caution">
    <text evidence="2">The sequence shown here is derived from an EMBL/GenBank/DDBJ whole genome shotgun (WGS) entry which is preliminary data.</text>
</comment>